<dbReference type="SUPFAM" id="SSF117281">
    <property type="entry name" value="Kelch motif"/>
    <property type="match status" value="1"/>
</dbReference>
<dbReference type="HOGENOM" id="CLU_629545_0_0_10"/>
<dbReference type="Gene3D" id="2.60.40.1120">
    <property type="entry name" value="Carboxypeptidase-like, regulatory domain"/>
    <property type="match status" value="1"/>
</dbReference>
<dbReference type="Proteomes" id="UP000004892">
    <property type="component" value="Unassembled WGS sequence"/>
</dbReference>
<name>H1DGV2_9BACT</name>
<sequence length="434" mass="50321">MKQSYRFGILFFLCFPTFVIAQERGIVLDNPTQTPLGGVNIYLNDKNNGTVTDKNGIFDLNNFQNLRENDTLYFSYVGYYTQKITYHTLKENKYKIELIPNPQLLKEVTVHSDPIHLKRYIDYIKLASLPVQLRAFGTCLIGNRIYVIGGDSSFEEKLKSGGRYNTFCWYKYRGNMYVYDIPTDKWQLNTSKFKERANHTVQYDSGKIYILGGKRLAKNKKVEYLEDCIEVYDTLSQKIWKDYANPHQAVNFASCIYNHNLIVMGGSTRIKINKEKTYSSKVHALDLKTGYWYELEDMPQAQEAKGILVGDHIYLIGGYKTTALKEIQNYNITTGAWHTEGELLYATERPALAYHKNIIYIFEGDKIQTYNVKTKEIKNFQINLFLKNSELFCIDNKLYILGGAETSETLILPSQHLYCIDLHEFQITAQSDRD</sequence>
<dbReference type="AlphaFoldDB" id="H1DGV2"/>
<dbReference type="InterPro" id="IPR052392">
    <property type="entry name" value="Kelch-BTB_domain-containing"/>
</dbReference>
<evidence type="ECO:0000313" key="1">
    <source>
        <dbReference type="EMBL" id="EHP47635.1"/>
    </source>
</evidence>
<keyword evidence="2" id="KW-1185">Reference proteome</keyword>
<dbReference type="eggNOG" id="COG1629">
    <property type="taxonomic scope" value="Bacteria"/>
</dbReference>
<dbReference type="SUPFAM" id="SSF49464">
    <property type="entry name" value="Carboxypeptidase regulatory domain-like"/>
    <property type="match status" value="1"/>
</dbReference>
<dbReference type="PANTHER" id="PTHR46375:SF3">
    <property type="entry name" value="KELCH REPEAT AND BTB DOMAIN-CONTAINING PROTEIN 13"/>
    <property type="match status" value="1"/>
</dbReference>
<dbReference type="InterPro" id="IPR015915">
    <property type="entry name" value="Kelch-typ_b-propeller"/>
</dbReference>
<dbReference type="InterPro" id="IPR008969">
    <property type="entry name" value="CarboxyPept-like_regulatory"/>
</dbReference>
<organism evidence="1 2">
    <name type="scientific">Odoribacter laneus YIT 12061</name>
    <dbReference type="NCBI Taxonomy" id="742817"/>
    <lineage>
        <taxon>Bacteria</taxon>
        <taxon>Pseudomonadati</taxon>
        <taxon>Bacteroidota</taxon>
        <taxon>Bacteroidia</taxon>
        <taxon>Bacteroidales</taxon>
        <taxon>Odoribacteraceae</taxon>
        <taxon>Odoribacter</taxon>
    </lineage>
</organism>
<dbReference type="Pfam" id="PF13715">
    <property type="entry name" value="CarbopepD_reg_2"/>
    <property type="match status" value="1"/>
</dbReference>
<reference evidence="1 2" key="1">
    <citation type="submission" date="2012-01" db="EMBL/GenBank/DDBJ databases">
        <title>The Genome Sequence of Odoribacter laneus YIT 12061.</title>
        <authorList>
            <consortium name="The Broad Institute Genome Sequencing Platform"/>
            <person name="Earl A."/>
            <person name="Ward D."/>
            <person name="Feldgarden M."/>
            <person name="Gevers D."/>
            <person name="Morotomi M."/>
            <person name="Young S.K."/>
            <person name="Zeng Q."/>
            <person name="Gargeya S."/>
            <person name="Fitzgerald M."/>
            <person name="Haas B."/>
            <person name="Abouelleil A."/>
            <person name="Alvarado L."/>
            <person name="Arachchi H.M."/>
            <person name="Berlin A."/>
            <person name="Chapman S.B."/>
            <person name="Gearin G."/>
            <person name="Goldberg J."/>
            <person name="Griggs A."/>
            <person name="Gujja S."/>
            <person name="Hansen M."/>
            <person name="Heiman D."/>
            <person name="Howarth C."/>
            <person name="Larimer J."/>
            <person name="Lui A."/>
            <person name="MacDonald P.J.P."/>
            <person name="McCowen C."/>
            <person name="Montmayeur A."/>
            <person name="Murphy C."/>
            <person name="Neiman D."/>
            <person name="Pearson M."/>
            <person name="Priest M."/>
            <person name="Roberts A."/>
            <person name="Saif S."/>
            <person name="Shea T."/>
            <person name="Sisk P."/>
            <person name="Stolte C."/>
            <person name="Sykes S."/>
            <person name="Wortman J."/>
            <person name="Nusbaum C."/>
            <person name="Birren B."/>
        </authorList>
    </citation>
    <scope>NUCLEOTIDE SEQUENCE [LARGE SCALE GENOMIC DNA]</scope>
    <source>
        <strain evidence="1 2">YIT 12061</strain>
    </source>
</reference>
<dbReference type="PANTHER" id="PTHR46375">
    <property type="entry name" value="KELCH REPEAT AND BTB DOMAIN-CONTAINING PROTEIN 13-RELATED"/>
    <property type="match status" value="1"/>
</dbReference>
<comment type="caution">
    <text evidence="1">The sequence shown here is derived from an EMBL/GenBank/DDBJ whole genome shotgun (WGS) entry which is preliminary data.</text>
</comment>
<dbReference type="eggNOG" id="COG3055">
    <property type="taxonomic scope" value="Bacteria"/>
</dbReference>
<dbReference type="Gene3D" id="2.120.10.80">
    <property type="entry name" value="Kelch-type beta propeller"/>
    <property type="match status" value="2"/>
</dbReference>
<dbReference type="Pfam" id="PF24681">
    <property type="entry name" value="Kelch_KLHDC2_KLHL20_DRC7"/>
    <property type="match status" value="1"/>
</dbReference>
<protein>
    <submittedName>
        <fullName evidence="1">Uncharacterized protein</fullName>
    </submittedName>
</protein>
<gene>
    <name evidence="1" type="ORF">HMPREF9449_01488</name>
</gene>
<proteinExistence type="predicted"/>
<dbReference type="RefSeq" id="WP_009136636.1">
    <property type="nucleotide sequence ID" value="NZ_JH594596.1"/>
</dbReference>
<evidence type="ECO:0000313" key="2">
    <source>
        <dbReference type="Proteomes" id="UP000004892"/>
    </source>
</evidence>
<accession>H1DGV2</accession>
<dbReference type="PATRIC" id="fig|742817.3.peg.1581"/>
<dbReference type="GeneID" id="98069061"/>
<dbReference type="EMBL" id="ADMC01000022">
    <property type="protein sequence ID" value="EHP47635.1"/>
    <property type="molecule type" value="Genomic_DNA"/>
</dbReference>